<accession>A0A846TSG0</accession>
<keyword evidence="1" id="KW-0812">Transmembrane</keyword>
<comment type="caution">
    <text evidence="2">The sequence shown here is derived from an EMBL/GenBank/DDBJ whole genome shotgun (WGS) entry which is preliminary data.</text>
</comment>
<protein>
    <recommendedName>
        <fullName evidence="4">Transmembrane protein</fullName>
    </recommendedName>
</protein>
<feature type="transmembrane region" description="Helical" evidence="1">
    <location>
        <begin position="119"/>
        <end position="144"/>
    </location>
</feature>
<reference evidence="2 3" key="1">
    <citation type="submission" date="2020-04" db="EMBL/GenBank/DDBJ databases">
        <title>Complete genome sequence of Spiroplasma platyhelix ATCC 51748, an insect isolate.</title>
        <authorList>
            <person name="Green E.A."/>
            <person name="Klassen J.L."/>
        </authorList>
    </citation>
    <scope>NUCLEOTIDE SEQUENCE [LARGE SCALE GENOMIC DNA]</scope>
    <source>
        <strain evidence="2 3">PALS-1</strain>
    </source>
</reference>
<evidence type="ECO:0000313" key="2">
    <source>
        <dbReference type="EMBL" id="NKE38445.1"/>
    </source>
</evidence>
<dbReference type="AlphaFoldDB" id="A0A846TSG0"/>
<evidence type="ECO:0000313" key="3">
    <source>
        <dbReference type="Proteomes" id="UP000584587"/>
    </source>
</evidence>
<organism evidence="2 3">
    <name type="scientific">Spiroplasma platyhelix PALS-1</name>
    <dbReference type="NCBI Taxonomy" id="1276218"/>
    <lineage>
        <taxon>Bacteria</taxon>
        <taxon>Bacillati</taxon>
        <taxon>Mycoplasmatota</taxon>
        <taxon>Mollicutes</taxon>
        <taxon>Entomoplasmatales</taxon>
        <taxon>Spiroplasmataceae</taxon>
        <taxon>Spiroplasma</taxon>
    </lineage>
</organism>
<dbReference type="EMBL" id="JAAVVK010000001">
    <property type="protein sequence ID" value="NKE38445.1"/>
    <property type="molecule type" value="Genomic_DNA"/>
</dbReference>
<evidence type="ECO:0008006" key="4">
    <source>
        <dbReference type="Google" id="ProtNLM"/>
    </source>
</evidence>
<name>A0A846TSG0_9MOLU</name>
<feature type="transmembrane region" description="Helical" evidence="1">
    <location>
        <begin position="6"/>
        <end position="32"/>
    </location>
</feature>
<dbReference type="RefSeq" id="WP_168104917.1">
    <property type="nucleotide sequence ID" value="NZ_CP051215.1"/>
</dbReference>
<sequence>MNSDSNSIFIIVSLFLLAVVGLMLVIQLIIWATITFGLKKSKVSKSANKSYQILLKKEQYDGSIKKVKLTSKFNNYDKKTNCLKLKVNDFEEKTIWNCYQNLISVLMVRWKKANHKTHLTLIASTLIFYLSVVMTLVCTLIYYINLEHGTLDTINTTLLSIFSFITLMTIVLSWLVWTMTYEKVRKELIELTDTLEIPNLTKAIKKISAYKTLFPSSELLL</sequence>
<feature type="transmembrane region" description="Helical" evidence="1">
    <location>
        <begin position="156"/>
        <end position="177"/>
    </location>
</feature>
<gene>
    <name evidence="2" type="ORF">HER12_01595</name>
</gene>
<proteinExistence type="predicted"/>
<keyword evidence="1" id="KW-1133">Transmembrane helix</keyword>
<dbReference type="Proteomes" id="UP000584587">
    <property type="component" value="Unassembled WGS sequence"/>
</dbReference>
<evidence type="ECO:0000256" key="1">
    <source>
        <dbReference type="SAM" id="Phobius"/>
    </source>
</evidence>
<keyword evidence="3" id="KW-1185">Reference proteome</keyword>
<keyword evidence="1" id="KW-0472">Membrane</keyword>